<dbReference type="Pfam" id="PF18155">
    <property type="entry name" value="pPIWI_RE_Z"/>
    <property type="match status" value="1"/>
</dbReference>
<protein>
    <recommendedName>
        <fullName evidence="1">pPIWI-RE three-gene island domain-containing protein</fullName>
    </recommendedName>
</protein>
<sequence>MYDRSQWYTSLVQILKDQDQGGALKGNYVLLLQVELGLRLLERLGLLDEPITVLWVLLSGLPIPDPRLNAFDQLQRHMIANARILLPFSGRSNWEHALREYASLPQIWRCYNVWPEDLEKQMILRELQPPEERLLAYDAVLESTLPFAQRTIKPATAATFFFDAITRQGKQVVQVDIPEDIAELAATGIPWFIHPRIRSGLKYSYDDFCSIAVDIDLLRQKRGMQNALGSQTSWTNLVENLIGYRAIQPDGSLSDKNTVPLILDGHAYVVGAVAAGKSTIAKLLLADTALHPEKDLRITLVVGDTMSALNLADDFNSFFCQRGENPVAVPLIGRSTRDIHLQRLHRSSKFRPDHWGLRWLNTACPLQALATDQPNPVIPGQEPCEALYKLPKKEGQRKTYFSCPLFSVCPSKQLYRDMPAARIWITTPGALGAASLPSQIEQRKIHLTEIVYEQSDLVIFDEADTVQEWFDNLFAGEVLLTKTDGSGLLDVEDVETAQAWVPRRTQPAPTRRWVVAERHSLASISNILSNLTDTQQGELLRHWIGRNFFTSLTLAYKLVWRLLDLPERDSDEYQQLDQIEANKKVLRIVRYFDRLSQYDPLTLARPKGNVQVNQVYRLALIMRTLIAAGDSAHNAAVSDECKAWILDFIPNIEQTLAKLAQRQATWKAQANQQKNRNQKPPDDLDTFALRLEFVLSVMILDRNIPVVFYEWYNKPENMITDLNEHSLERSPSNLADILPVPPTGRMFGTYYSKDLEIGQEEQINGSTPSGLSVFGYPNVGRWYIMYFHKLFTDLDGRRGPNVLALSGTSWLPHSSRWHIDTPPQGILNPSPEAQQAIEQSKFFYSPQYISNKNGLEPIRISGKTEKLVPIKNMLRALASDQNSQSASLKSELERLRELGQQEPQYWQDRERLLLVVNSYEQAKWAFQELRQNELWQTAPPGEVRYLDRTEAGIDEVQTEDTTYRSDIEDFAQTNGKILIAPLQAIGRGYNILNRNGKAAFGAIYFLTRPMPYPADTQSLARELNRRTLDWCKDPQFKAWQEQELIGKALHLRSEASEYWRRAELRSYYSRLKHEDEKKDTTYSERFDLAATTAGHIIQACGRLLRGGVPFHAYFMDAAWGPKSAEDRTRTETADTSLLTAVIEVLQEYIEKDIGRALYESIVNALVDIQGFNPEY</sequence>
<organism evidence="2 3">
    <name type="scientific">Dictyobacter halimunensis</name>
    <dbReference type="NCBI Taxonomy" id="3026934"/>
    <lineage>
        <taxon>Bacteria</taxon>
        <taxon>Bacillati</taxon>
        <taxon>Chloroflexota</taxon>
        <taxon>Ktedonobacteria</taxon>
        <taxon>Ktedonobacterales</taxon>
        <taxon>Dictyobacteraceae</taxon>
        <taxon>Dictyobacter</taxon>
    </lineage>
</organism>
<dbReference type="InterPro" id="IPR055254">
    <property type="entry name" value="pPIWI_RE_Z"/>
</dbReference>
<dbReference type="Proteomes" id="UP001344906">
    <property type="component" value="Unassembled WGS sequence"/>
</dbReference>
<dbReference type="InterPro" id="IPR027417">
    <property type="entry name" value="P-loop_NTPase"/>
</dbReference>
<comment type="caution">
    <text evidence="2">The sequence shown here is derived from an EMBL/GenBank/DDBJ whole genome shotgun (WGS) entry which is preliminary data.</text>
</comment>
<feature type="domain" description="pPIWI-RE three-gene island" evidence="1">
    <location>
        <begin position="29"/>
        <end position="183"/>
    </location>
</feature>
<accession>A0ABQ6G1D6</accession>
<evidence type="ECO:0000313" key="2">
    <source>
        <dbReference type="EMBL" id="GLV59825.1"/>
    </source>
</evidence>
<evidence type="ECO:0000313" key="3">
    <source>
        <dbReference type="Proteomes" id="UP001344906"/>
    </source>
</evidence>
<name>A0ABQ6G1D6_9CHLR</name>
<dbReference type="RefSeq" id="WP_338256643.1">
    <property type="nucleotide sequence ID" value="NZ_BSRI01000002.1"/>
</dbReference>
<keyword evidence="3" id="KW-1185">Reference proteome</keyword>
<gene>
    <name evidence="2" type="ORF">KDH_66490</name>
</gene>
<evidence type="ECO:0000259" key="1">
    <source>
        <dbReference type="Pfam" id="PF18155"/>
    </source>
</evidence>
<dbReference type="SUPFAM" id="SSF52540">
    <property type="entry name" value="P-loop containing nucleoside triphosphate hydrolases"/>
    <property type="match status" value="1"/>
</dbReference>
<reference evidence="2 3" key="1">
    <citation type="submission" date="2023-02" db="EMBL/GenBank/DDBJ databases">
        <title>Dictyobacter halimunensis sp. nov., a new member of the class Ktedonobacteria from forest soil in a geothermal area.</title>
        <authorList>
            <person name="Rachmania M.K."/>
            <person name="Ningsih F."/>
            <person name="Sakai Y."/>
            <person name="Yabe S."/>
            <person name="Yokota A."/>
            <person name="Sjamsuridzal W."/>
        </authorList>
    </citation>
    <scope>NUCLEOTIDE SEQUENCE [LARGE SCALE GENOMIC DNA]</scope>
    <source>
        <strain evidence="2 3">S3.2.2.5</strain>
    </source>
</reference>
<dbReference type="EMBL" id="BSRI01000002">
    <property type="protein sequence ID" value="GLV59825.1"/>
    <property type="molecule type" value="Genomic_DNA"/>
</dbReference>
<proteinExistence type="predicted"/>